<dbReference type="InterPro" id="IPR007219">
    <property type="entry name" value="XnlR_reg_dom"/>
</dbReference>
<evidence type="ECO:0000259" key="5">
    <source>
        <dbReference type="PROSITE" id="PS50181"/>
    </source>
</evidence>
<dbReference type="GO" id="GO:0000978">
    <property type="term" value="F:RNA polymerase II cis-regulatory region sequence-specific DNA binding"/>
    <property type="evidence" value="ECO:0007669"/>
    <property type="project" value="TreeGrafter"/>
</dbReference>
<dbReference type="PROSITE" id="PS50181">
    <property type="entry name" value="FBOX"/>
    <property type="match status" value="1"/>
</dbReference>
<dbReference type="OrthoDB" id="2571985at2759"/>
<keyword evidence="2" id="KW-0804">Transcription</keyword>
<feature type="region of interest" description="Disordered" evidence="4">
    <location>
        <begin position="50"/>
        <end position="107"/>
    </location>
</feature>
<dbReference type="EMBL" id="LKEB01000003">
    <property type="protein sequence ID" value="ROW17103.1"/>
    <property type="molecule type" value="Genomic_DNA"/>
</dbReference>
<keyword evidence="1" id="KW-0805">Transcription regulation</keyword>
<feature type="region of interest" description="Disordered" evidence="4">
    <location>
        <begin position="1"/>
        <end position="37"/>
    </location>
</feature>
<feature type="compositionally biased region" description="Polar residues" evidence="4">
    <location>
        <begin position="1"/>
        <end position="10"/>
    </location>
</feature>
<accession>A0A423XLQ4</accession>
<keyword evidence="3" id="KW-0539">Nucleus</keyword>
<dbReference type="InParanoid" id="A0A423XLQ4"/>
<protein>
    <recommendedName>
        <fullName evidence="5">F-box domain-containing protein</fullName>
    </recommendedName>
</protein>
<sequence>MEATDTTKTQKSAHKVRHRDVECVYQGQDSSRRRYTPEYVRSLEEQLERLSAKHAAQAPGNSLTVKPGFSAHNDYRNLTSPSGASATSSSASTFQSRRGAGQEVTGINSHTRNVEFYGSSSSVALLSQVQRGGERSSVSSDAGGTEHSESDTAAAALLSNLHNPAFSLLPGPTPGFVTTPSDPTDAQSPIVEATNFRQCSVFLHNFFSTLHYIHPILDKTSFLERCELLWSGNEAAIRQQPSFVTLYYSVLSLGALVGYRDTEPVGGISNQKWSRRLFREARGRFTSFELVTDLETVQCYFFMAKVCQNELNAHWSYFYIGLAVRTALAMGINRQPRPNSRKSAAQLKAQARTWWGIYSLEELSNIREAIWMKRQKLVLNLRYLNLKILLFGSILLNFTPSQRTMVPGSYECIDFCLASAKKTIELMYETFRHQEFFRTWFYNTTYVIFAAATILVYINQAPSEVDIEPHLKLVSMAIEVLDAMADESIVASRSAKLLQKAMVREASLRHDKTSERLAVTLMSMTGSSTAASTASGSDSGGRGEAGGVAADAMLGPDGSEQEPDDDTESLDRFDEDHSYDPEVISAVDVDWNKTLHVLGSNPEATGTSKAFVSGPGYYLEWCSFNAEQGSDPSAEGFDLDSTILYQSWAADEEPVFPFHWCCFELLVRFCTGSFDVDKVDKDLLYGIMRELAPNDCRVLEDIEYGAAGYMQEQFWRTLAGYEFLVSNPRDAPGVDELVLSMFGSRSFEPLISNDDIGERVRSDPFSRLPYDLVYTISTMLEDGDLLNMANASWPVHALLRGVGQFWRQRLQSHMPWFFEMHEVLDRDQTLLHASDPKRIYLWAEKITRPKRWMTGPLMGVANRRRIWKVCEEIMDHQPRLESEDPAEEFVNETILNYSRCSSLVTVSAPEAVEADVAWTVYWIKSWSETDMKPKGVVTFWDGDVLVGISVAPYDVARGGPWQEQRLLGMDTSTHGVVLNTGRKLHFGITNRGFPQRILTAAPTWCITGITGMIGEVEGKQRFTRLGLLQAQLPNLVDYSILDLQTPIPPEPTPLQSLLWDGSYEDVLGDDIWNHPTLRLIHEPSHLGKPGNGVHGDLVPHEALIWARDGDDLRRLRRLSSYVVVENNRSTPASGGVNEGDILDVCGVNAEYTPESALMRRMVGINKSSRGSDMTSEDPWMHFTIDGPGGEIVTEVHYAMHDKLKAMKIRTNRERECYWGEMGVQKWYRLEPPPGETLVGLVMAFAEPSGYDNEKKTYAHCKMSFVGALSMPLGIPEESQTIGV</sequence>
<dbReference type="GO" id="GO:0000435">
    <property type="term" value="P:positive regulation of transcription from RNA polymerase II promoter by galactose"/>
    <property type="evidence" value="ECO:0007669"/>
    <property type="project" value="TreeGrafter"/>
</dbReference>
<evidence type="ECO:0000256" key="1">
    <source>
        <dbReference type="ARBA" id="ARBA00023015"/>
    </source>
</evidence>
<dbReference type="Pfam" id="PF04082">
    <property type="entry name" value="Fungal_trans"/>
    <property type="match status" value="1"/>
</dbReference>
<feature type="compositionally biased region" description="Acidic residues" evidence="4">
    <location>
        <begin position="559"/>
        <end position="568"/>
    </location>
</feature>
<dbReference type="CDD" id="cd12148">
    <property type="entry name" value="fungal_TF_MHR"/>
    <property type="match status" value="1"/>
</dbReference>
<evidence type="ECO:0000313" key="7">
    <source>
        <dbReference type="Proteomes" id="UP000285146"/>
    </source>
</evidence>
<dbReference type="InterPro" id="IPR001810">
    <property type="entry name" value="F-box_dom"/>
</dbReference>
<dbReference type="InterPro" id="IPR036047">
    <property type="entry name" value="F-box-like_dom_sf"/>
</dbReference>
<dbReference type="PANTHER" id="PTHR47424">
    <property type="entry name" value="REGULATORY PROTEIN GAL4"/>
    <property type="match status" value="1"/>
</dbReference>
<evidence type="ECO:0000313" key="6">
    <source>
        <dbReference type="EMBL" id="ROW17103.1"/>
    </source>
</evidence>
<gene>
    <name evidence="6" type="ORF">VPNG_01391</name>
</gene>
<evidence type="ECO:0000256" key="3">
    <source>
        <dbReference type="ARBA" id="ARBA00023242"/>
    </source>
</evidence>
<feature type="region of interest" description="Disordered" evidence="4">
    <location>
        <begin position="528"/>
        <end position="574"/>
    </location>
</feature>
<dbReference type="PANTHER" id="PTHR47424:SF15">
    <property type="entry name" value="ZN(II)2CYS6 TRANSCRIPTION FACTOR (EUROFUNG)"/>
    <property type="match status" value="1"/>
</dbReference>
<dbReference type="SUPFAM" id="SSF81383">
    <property type="entry name" value="F-box domain"/>
    <property type="match status" value="1"/>
</dbReference>
<dbReference type="GO" id="GO:0006351">
    <property type="term" value="P:DNA-templated transcription"/>
    <property type="evidence" value="ECO:0007669"/>
    <property type="project" value="InterPro"/>
</dbReference>
<feature type="compositionally biased region" description="Low complexity" evidence="4">
    <location>
        <begin position="79"/>
        <end position="93"/>
    </location>
</feature>
<dbReference type="Proteomes" id="UP000285146">
    <property type="component" value="Unassembled WGS sequence"/>
</dbReference>
<keyword evidence="7" id="KW-1185">Reference proteome</keyword>
<feature type="compositionally biased region" description="Low complexity" evidence="4">
    <location>
        <begin position="528"/>
        <end position="537"/>
    </location>
</feature>
<feature type="region of interest" description="Disordered" evidence="4">
    <location>
        <begin position="128"/>
        <end position="151"/>
    </location>
</feature>
<dbReference type="InterPro" id="IPR051127">
    <property type="entry name" value="Fungal_SecMet_Regulators"/>
</dbReference>
<reference evidence="6 7" key="1">
    <citation type="submission" date="2015-09" db="EMBL/GenBank/DDBJ databases">
        <title>Host preference determinants of Valsa canker pathogens revealed by comparative genomics.</title>
        <authorList>
            <person name="Yin Z."/>
            <person name="Huang L."/>
        </authorList>
    </citation>
    <scope>NUCLEOTIDE SEQUENCE [LARGE SCALE GENOMIC DNA]</scope>
    <source>
        <strain evidence="6 7">SXYLt</strain>
    </source>
</reference>
<name>A0A423XLQ4_9PEZI</name>
<evidence type="ECO:0000256" key="4">
    <source>
        <dbReference type="SAM" id="MobiDB-lite"/>
    </source>
</evidence>
<dbReference type="GO" id="GO:0008270">
    <property type="term" value="F:zinc ion binding"/>
    <property type="evidence" value="ECO:0007669"/>
    <property type="project" value="InterPro"/>
</dbReference>
<evidence type="ECO:0000256" key="2">
    <source>
        <dbReference type="ARBA" id="ARBA00023163"/>
    </source>
</evidence>
<feature type="domain" description="F-box" evidence="5">
    <location>
        <begin position="762"/>
        <end position="809"/>
    </location>
</feature>
<dbReference type="GO" id="GO:0000981">
    <property type="term" value="F:DNA-binding transcription factor activity, RNA polymerase II-specific"/>
    <property type="evidence" value="ECO:0007669"/>
    <property type="project" value="TreeGrafter"/>
</dbReference>
<dbReference type="GO" id="GO:0005634">
    <property type="term" value="C:nucleus"/>
    <property type="evidence" value="ECO:0007669"/>
    <property type="project" value="TreeGrafter"/>
</dbReference>
<comment type="caution">
    <text evidence="6">The sequence shown here is derived from an EMBL/GenBank/DDBJ whole genome shotgun (WGS) entry which is preliminary data.</text>
</comment>
<dbReference type="STRING" id="1230097.A0A423XLQ4"/>
<organism evidence="6 7">
    <name type="scientific">Cytospora leucostoma</name>
    <dbReference type="NCBI Taxonomy" id="1230097"/>
    <lineage>
        <taxon>Eukaryota</taxon>
        <taxon>Fungi</taxon>
        <taxon>Dikarya</taxon>
        <taxon>Ascomycota</taxon>
        <taxon>Pezizomycotina</taxon>
        <taxon>Sordariomycetes</taxon>
        <taxon>Sordariomycetidae</taxon>
        <taxon>Diaporthales</taxon>
        <taxon>Cytosporaceae</taxon>
        <taxon>Cytospora</taxon>
    </lineage>
</organism>
<proteinExistence type="predicted"/>